<keyword evidence="2" id="KW-1185">Reference proteome</keyword>
<evidence type="ECO:0000313" key="1">
    <source>
        <dbReference type="EMBL" id="QEV16140.1"/>
    </source>
</evidence>
<dbReference type="KEGG" id="salw:CP975_00070"/>
<accession>A0A5J6HC50</accession>
<dbReference type="RefSeq" id="WP_055533899.1">
    <property type="nucleotide sequence ID" value="NZ_CP023695.1"/>
</dbReference>
<dbReference type="OrthoDB" id="4204267at2"/>
<dbReference type="EMBL" id="CP023695">
    <property type="protein sequence ID" value="QEV16140.1"/>
    <property type="molecule type" value="Genomic_DNA"/>
</dbReference>
<gene>
    <name evidence="1" type="ORF">CP975_00070</name>
</gene>
<proteinExistence type="predicted"/>
<protein>
    <submittedName>
        <fullName evidence="1">Uncharacterized protein</fullName>
    </submittedName>
</protein>
<dbReference type="Proteomes" id="UP000326553">
    <property type="component" value="Chromosome"/>
</dbReference>
<evidence type="ECO:0000313" key="2">
    <source>
        <dbReference type="Proteomes" id="UP000326553"/>
    </source>
</evidence>
<sequence length="110" mass="12610">MSRPDPVFPFFLDHPARVTSDRLELLTALVNGPRFDPMFRGDLLVVPPDHPVYRWQCRVGGCERPGQHHVELCFQQDREWAEARASGGNQAEFLEAATRRQHAGWSRFPA</sequence>
<organism evidence="1 2">
    <name type="scientific">Streptomyces alboniger</name>
    <dbReference type="NCBI Taxonomy" id="132473"/>
    <lineage>
        <taxon>Bacteria</taxon>
        <taxon>Bacillati</taxon>
        <taxon>Actinomycetota</taxon>
        <taxon>Actinomycetes</taxon>
        <taxon>Kitasatosporales</taxon>
        <taxon>Streptomycetaceae</taxon>
        <taxon>Streptomyces</taxon>
        <taxon>Streptomyces aurantiacus group</taxon>
    </lineage>
</organism>
<reference evidence="1 2" key="1">
    <citation type="submission" date="2017-09" db="EMBL/GenBank/DDBJ databases">
        <authorList>
            <person name="Lee N."/>
            <person name="Cho B.-K."/>
        </authorList>
    </citation>
    <scope>NUCLEOTIDE SEQUENCE [LARGE SCALE GENOMIC DNA]</scope>
    <source>
        <strain evidence="1 2">ATCC 12461</strain>
    </source>
</reference>
<name>A0A5J6HC50_STRAD</name>
<dbReference type="AlphaFoldDB" id="A0A5J6HC50"/>